<feature type="region of interest" description="Disordered" evidence="1">
    <location>
        <begin position="144"/>
        <end position="182"/>
    </location>
</feature>
<feature type="region of interest" description="Disordered" evidence="1">
    <location>
        <begin position="217"/>
        <end position="302"/>
    </location>
</feature>
<dbReference type="Proteomes" id="UP000277212">
    <property type="component" value="Unassembled WGS sequence"/>
</dbReference>
<feature type="compositionally biased region" description="Polar residues" evidence="1">
    <location>
        <begin position="217"/>
        <end position="230"/>
    </location>
</feature>
<feature type="compositionally biased region" description="Polar residues" evidence="1">
    <location>
        <begin position="159"/>
        <end position="171"/>
    </location>
</feature>
<evidence type="ECO:0000313" key="2">
    <source>
        <dbReference type="EMBL" id="RMJ10068.1"/>
    </source>
</evidence>
<gene>
    <name evidence="2" type="ORF">CDV36_010320</name>
</gene>
<accession>A0A3M2RXQ5</accession>
<evidence type="ECO:0000256" key="1">
    <source>
        <dbReference type="SAM" id="MobiDB-lite"/>
    </source>
</evidence>
<dbReference type="OrthoDB" id="5106994at2759"/>
<comment type="caution">
    <text evidence="2">The sequence shown here is derived from an EMBL/GenBank/DDBJ whole genome shotgun (WGS) entry which is preliminary data.</text>
</comment>
<dbReference type="EMBL" id="NKUJ01000217">
    <property type="protein sequence ID" value="RMJ10068.1"/>
    <property type="molecule type" value="Genomic_DNA"/>
</dbReference>
<sequence>MGDAMDIDPILDDLAAQFDQKCQINNVTDRHHIRGISVMDLIEDNAIRIPWLARDRILMASHCAKYKLNVGNCETLALDDLIERLGMLKYAKADFSYQTVLTKKLKSALNHCLKRLASHGHVDLTTRKPYRAIWKPYTAAWGEDGWDGDEGSPHDNDSGYFSQPNGINSAIGSPRDIGHHRTESCPIEQAGDQAGQQGHGRPPQLQSQPLNTWIQAINHTSGPGNATSEYHTPGATGHASLSSWNLQPVPEIHPDDSVSTNTSVLPSLPLPSIRPHFLPPPTRRRESEAGPSILAPAKNDHRSNRLSIEAESQSISNLLIAKKRQQDLKAHNHSVSAPRIQLFNPHHQRSASDPSPSMRPTARSVPQPPAASHLATIPEATPALRPSTSEADEERALYEQITTLAYLIRINVSDEVECPEYRAGLIERLAKAAELPAARTFVLLIESVLSMNS</sequence>
<evidence type="ECO:0000313" key="3">
    <source>
        <dbReference type="Proteomes" id="UP000277212"/>
    </source>
</evidence>
<feature type="region of interest" description="Disordered" evidence="1">
    <location>
        <begin position="329"/>
        <end position="373"/>
    </location>
</feature>
<organism evidence="2 3">
    <name type="scientific">Fusarium kuroshium</name>
    <dbReference type="NCBI Taxonomy" id="2010991"/>
    <lineage>
        <taxon>Eukaryota</taxon>
        <taxon>Fungi</taxon>
        <taxon>Dikarya</taxon>
        <taxon>Ascomycota</taxon>
        <taxon>Pezizomycotina</taxon>
        <taxon>Sordariomycetes</taxon>
        <taxon>Hypocreomycetidae</taxon>
        <taxon>Hypocreales</taxon>
        <taxon>Nectriaceae</taxon>
        <taxon>Fusarium</taxon>
        <taxon>Fusarium solani species complex</taxon>
    </lineage>
</organism>
<protein>
    <submittedName>
        <fullName evidence="2">Uncharacterized protein</fullName>
    </submittedName>
</protein>
<proteinExistence type="predicted"/>
<reference evidence="2 3" key="1">
    <citation type="submission" date="2017-06" db="EMBL/GenBank/DDBJ databases">
        <title>Comparative genomic analysis of Ambrosia Fusariam Clade fungi.</title>
        <authorList>
            <person name="Stajich J.E."/>
            <person name="Carrillo J."/>
            <person name="Kijimoto T."/>
            <person name="Eskalen A."/>
            <person name="O'Donnell K."/>
            <person name="Kasson M."/>
        </authorList>
    </citation>
    <scope>NUCLEOTIDE SEQUENCE [LARGE SCALE GENOMIC DNA]</scope>
    <source>
        <strain evidence="2">UCR3666</strain>
    </source>
</reference>
<name>A0A3M2RXQ5_9HYPO</name>
<dbReference type="AlphaFoldDB" id="A0A3M2RXQ5"/>
<keyword evidence="3" id="KW-1185">Reference proteome</keyword>